<evidence type="ECO:0000256" key="4">
    <source>
        <dbReference type="SAM" id="SignalP"/>
    </source>
</evidence>
<reference evidence="6" key="1">
    <citation type="submission" date="2016-10" db="EMBL/GenBank/DDBJ databases">
        <authorList>
            <person name="Sun J."/>
        </authorList>
    </citation>
    <scope>NUCLEOTIDE SEQUENCE</scope>
    <source>
        <strain evidence="6">GD17</strain>
        <plasmid evidence="6">pGD17-2</plasmid>
    </source>
</reference>
<keyword evidence="4" id="KW-0732">Signal</keyword>
<organism evidence="6">
    <name type="scientific">Escherichia coli</name>
    <dbReference type="NCBI Taxonomy" id="562"/>
    <lineage>
        <taxon>Bacteria</taxon>
        <taxon>Pseudomonadati</taxon>
        <taxon>Pseudomonadota</taxon>
        <taxon>Gammaproteobacteria</taxon>
        <taxon>Enterobacterales</taxon>
        <taxon>Enterobacteriaceae</taxon>
        <taxon>Escherichia</taxon>
    </lineage>
</organism>
<dbReference type="Gene3D" id="2.40.50.90">
    <property type="match status" value="1"/>
</dbReference>
<dbReference type="Pfam" id="PF00565">
    <property type="entry name" value="SNase"/>
    <property type="match status" value="1"/>
</dbReference>
<sequence>MKILLTIFIYLLTAFQSANAGGIPYTFNQKILQGKVIRVLDGDTIEIKTLPAKIVVYEVPIRVRLINIDAPEKKQPFGRWSTSQLKTLVAGKQVTVSYSHKDRYGRIIGHVFTTNGTDASRFMVQSGAAWVYERYNVDESLPALQREAQEQKRGLWADANPVPPWNGVSEIKGARKCILLLVCHDSVFLSLCNIKGFFLTGGGMYVINQQTRDNNILTLHDVFKIYQNTGGFVL</sequence>
<dbReference type="AlphaFoldDB" id="A0A1U9XEU6"/>
<evidence type="ECO:0000313" key="6">
    <source>
        <dbReference type="EMBL" id="AQZ19993.1"/>
    </source>
</evidence>
<geneLocation type="plasmid" evidence="6">
    <name>pGD17-2</name>
</geneLocation>
<dbReference type="PROSITE" id="PS50830">
    <property type="entry name" value="TNASE_3"/>
    <property type="match status" value="1"/>
</dbReference>
<keyword evidence="6" id="KW-0614">Plasmid</keyword>
<name>A0A1U9XEU6_ECOLX</name>
<evidence type="ECO:0000259" key="5">
    <source>
        <dbReference type="PROSITE" id="PS50830"/>
    </source>
</evidence>
<dbReference type="InterPro" id="IPR035437">
    <property type="entry name" value="SNase_OB-fold_sf"/>
</dbReference>
<dbReference type="CDD" id="cd00175">
    <property type="entry name" value="SNc"/>
    <property type="match status" value="1"/>
</dbReference>
<dbReference type="GO" id="GO:0004519">
    <property type="term" value="F:endonuclease activity"/>
    <property type="evidence" value="ECO:0007669"/>
    <property type="project" value="UniProtKB-KW"/>
</dbReference>
<protein>
    <submittedName>
        <fullName evidence="6">Succinoglycan biosynthesis protein ExoI</fullName>
    </submittedName>
</protein>
<gene>
    <name evidence="6" type="primary">exoI</name>
    <name evidence="6" type="ORF">17-2_00043</name>
</gene>
<keyword evidence="2" id="KW-0255">Endonuclease</keyword>
<dbReference type="InterPro" id="IPR016071">
    <property type="entry name" value="Staphylococal_nuclease_OB-fold"/>
</dbReference>
<dbReference type="PANTHER" id="PTHR12302:SF3">
    <property type="entry name" value="SERINE_THREONINE-PROTEIN KINASE 31"/>
    <property type="match status" value="1"/>
</dbReference>
<keyword evidence="1" id="KW-0540">Nuclease</keyword>
<dbReference type="GO" id="GO:0016787">
    <property type="term" value="F:hydrolase activity"/>
    <property type="evidence" value="ECO:0007669"/>
    <property type="project" value="UniProtKB-KW"/>
</dbReference>
<feature type="chain" id="PRO_5012685435" evidence="4">
    <location>
        <begin position="21"/>
        <end position="234"/>
    </location>
</feature>
<keyword evidence="3" id="KW-0378">Hydrolase</keyword>
<feature type="domain" description="TNase-like" evidence="5">
    <location>
        <begin position="30"/>
        <end position="158"/>
    </location>
</feature>
<dbReference type="SMART" id="SM00318">
    <property type="entry name" value="SNc"/>
    <property type="match status" value="1"/>
</dbReference>
<dbReference type="EMBL" id="KY075650">
    <property type="protein sequence ID" value="AQZ19993.1"/>
    <property type="molecule type" value="Genomic_DNA"/>
</dbReference>
<evidence type="ECO:0000256" key="3">
    <source>
        <dbReference type="ARBA" id="ARBA00022801"/>
    </source>
</evidence>
<dbReference type="SUPFAM" id="SSF50199">
    <property type="entry name" value="Staphylococcal nuclease"/>
    <property type="match status" value="1"/>
</dbReference>
<feature type="signal peptide" evidence="4">
    <location>
        <begin position="1"/>
        <end position="20"/>
    </location>
</feature>
<evidence type="ECO:0000256" key="2">
    <source>
        <dbReference type="ARBA" id="ARBA00022759"/>
    </source>
</evidence>
<dbReference type="PANTHER" id="PTHR12302">
    <property type="entry name" value="EBNA2 BINDING PROTEIN P100"/>
    <property type="match status" value="1"/>
</dbReference>
<evidence type="ECO:0000256" key="1">
    <source>
        <dbReference type="ARBA" id="ARBA00022722"/>
    </source>
</evidence>
<accession>A0A1U9XEU6</accession>
<proteinExistence type="predicted"/>